<keyword evidence="3" id="KW-1185">Reference proteome</keyword>
<sequence length="231" mass="25913">MVVDAKKMRVLINGLKHNTSYNFTVTCQESTDGGPRHRVTAKTAPFILLKKPKLDIFAKPENMLTMSFSPVDVKDVRNFYVVVVPLKRKPGTIKNLINPDEMDMEELLRDVTPKRRSRRQLAQLDQRSPYITACFKQLPSSFTVGTDHSYSNCENKPLESGQEYVFFLLAELSSTAGKMFATSAYTDTVITPVQVDPLPIETGDGLIWVVGPVLAVVFIICIVIAILLYKK</sequence>
<dbReference type="PANTHER" id="PTHR46957:SF11">
    <property type="entry name" value="PROTEIN-TYROSINE-PHOSPHATASE"/>
    <property type="match status" value="1"/>
</dbReference>
<accession>A0A4Z2B8H2</accession>
<evidence type="ECO:0000256" key="1">
    <source>
        <dbReference type="SAM" id="Phobius"/>
    </source>
</evidence>
<dbReference type="Proteomes" id="UP000516260">
    <property type="component" value="Chromosome 6"/>
</dbReference>
<dbReference type="PANTHER" id="PTHR46957">
    <property type="entry name" value="CYTOKINE RECEPTOR"/>
    <property type="match status" value="1"/>
</dbReference>
<name>A0A4Z2B8H2_9TELE</name>
<evidence type="ECO:0000313" key="2">
    <source>
        <dbReference type="EMBL" id="TNM87908.1"/>
    </source>
</evidence>
<reference evidence="2 3" key="1">
    <citation type="submission" date="2019-04" db="EMBL/GenBank/DDBJ databases">
        <title>The sequence and de novo assembly of Takifugu bimaculatus genome using PacBio and Hi-C technologies.</title>
        <authorList>
            <person name="Xu P."/>
            <person name="Liu B."/>
            <person name="Zhou Z."/>
        </authorList>
    </citation>
    <scope>NUCLEOTIDE SEQUENCE [LARGE SCALE GENOMIC DNA]</scope>
    <source>
        <strain evidence="2">TB-2018</strain>
        <tissue evidence="2">Muscle</tissue>
    </source>
</reference>
<dbReference type="EMBL" id="SWLE01000019">
    <property type="protein sequence ID" value="TNM87908.1"/>
    <property type="molecule type" value="Genomic_DNA"/>
</dbReference>
<organism evidence="2 3">
    <name type="scientific">Takifugu bimaculatus</name>
    <dbReference type="NCBI Taxonomy" id="433685"/>
    <lineage>
        <taxon>Eukaryota</taxon>
        <taxon>Metazoa</taxon>
        <taxon>Chordata</taxon>
        <taxon>Craniata</taxon>
        <taxon>Vertebrata</taxon>
        <taxon>Euteleostomi</taxon>
        <taxon>Actinopterygii</taxon>
        <taxon>Neopterygii</taxon>
        <taxon>Teleostei</taxon>
        <taxon>Neoteleostei</taxon>
        <taxon>Acanthomorphata</taxon>
        <taxon>Eupercaria</taxon>
        <taxon>Tetraodontiformes</taxon>
        <taxon>Tetradontoidea</taxon>
        <taxon>Tetraodontidae</taxon>
        <taxon>Takifugu</taxon>
    </lineage>
</organism>
<keyword evidence="1" id="KW-0812">Transmembrane</keyword>
<keyword evidence="1" id="KW-0472">Membrane</keyword>
<feature type="transmembrane region" description="Helical" evidence="1">
    <location>
        <begin position="205"/>
        <end position="229"/>
    </location>
</feature>
<evidence type="ECO:0008006" key="4">
    <source>
        <dbReference type="Google" id="ProtNLM"/>
    </source>
</evidence>
<keyword evidence="1" id="KW-1133">Transmembrane helix</keyword>
<evidence type="ECO:0000313" key="3">
    <source>
        <dbReference type="Proteomes" id="UP000516260"/>
    </source>
</evidence>
<dbReference type="AlphaFoldDB" id="A0A4Z2B8H2"/>
<gene>
    <name evidence="2" type="ORF">fugu_006129</name>
</gene>
<proteinExistence type="predicted"/>
<dbReference type="InterPro" id="IPR050713">
    <property type="entry name" value="RTP_Phos/Ushers"/>
</dbReference>
<comment type="caution">
    <text evidence="2">The sequence shown here is derived from an EMBL/GenBank/DDBJ whole genome shotgun (WGS) entry which is preliminary data.</text>
</comment>
<protein>
    <recommendedName>
        <fullName evidence="4">Fibronectin type-III domain-containing protein</fullName>
    </recommendedName>
</protein>